<dbReference type="SUPFAM" id="SSF48264">
    <property type="entry name" value="Cytochrome P450"/>
    <property type="match status" value="1"/>
</dbReference>
<dbReference type="STRING" id="685588.A0A067TK99"/>
<evidence type="ECO:0000256" key="11">
    <source>
        <dbReference type="SAM" id="Phobius"/>
    </source>
</evidence>
<dbReference type="PRINTS" id="PR00385">
    <property type="entry name" value="P450"/>
</dbReference>
<reference evidence="13" key="1">
    <citation type="journal article" date="2014" name="Proc. Natl. Acad. Sci. U.S.A.">
        <title>Extensive sampling of basidiomycete genomes demonstrates inadequacy of the white-rot/brown-rot paradigm for wood decay fungi.</title>
        <authorList>
            <person name="Riley R."/>
            <person name="Salamov A.A."/>
            <person name="Brown D.W."/>
            <person name="Nagy L.G."/>
            <person name="Floudas D."/>
            <person name="Held B.W."/>
            <person name="Levasseur A."/>
            <person name="Lombard V."/>
            <person name="Morin E."/>
            <person name="Otillar R."/>
            <person name="Lindquist E.A."/>
            <person name="Sun H."/>
            <person name="LaButti K.M."/>
            <person name="Schmutz J."/>
            <person name="Jabbour D."/>
            <person name="Luo H."/>
            <person name="Baker S.E."/>
            <person name="Pisabarro A.G."/>
            <person name="Walton J.D."/>
            <person name="Blanchette R.A."/>
            <person name="Henrissat B."/>
            <person name="Martin F."/>
            <person name="Cullen D."/>
            <person name="Hibbett D.S."/>
            <person name="Grigoriev I.V."/>
        </authorList>
    </citation>
    <scope>NUCLEOTIDE SEQUENCE [LARGE SCALE GENOMIC DNA]</scope>
    <source>
        <strain evidence="13">CBS 339.88</strain>
    </source>
</reference>
<evidence type="ECO:0000313" key="12">
    <source>
        <dbReference type="EMBL" id="KDR82762.1"/>
    </source>
</evidence>
<keyword evidence="5 9" id="KW-0479">Metal-binding</keyword>
<evidence type="ECO:0000256" key="4">
    <source>
        <dbReference type="ARBA" id="ARBA00022617"/>
    </source>
</evidence>
<dbReference type="PANTHER" id="PTHR46300">
    <property type="entry name" value="P450, PUTATIVE (EUROFUNG)-RELATED-RELATED"/>
    <property type="match status" value="1"/>
</dbReference>
<evidence type="ECO:0000256" key="1">
    <source>
        <dbReference type="ARBA" id="ARBA00001971"/>
    </source>
</evidence>
<evidence type="ECO:0000256" key="8">
    <source>
        <dbReference type="ARBA" id="ARBA00023033"/>
    </source>
</evidence>
<feature type="transmembrane region" description="Helical" evidence="11">
    <location>
        <begin position="12"/>
        <end position="33"/>
    </location>
</feature>
<dbReference type="AlphaFoldDB" id="A0A067TK99"/>
<dbReference type="InterPro" id="IPR001128">
    <property type="entry name" value="Cyt_P450"/>
</dbReference>
<proteinExistence type="inferred from homology"/>
<dbReference type="GO" id="GO:0016705">
    <property type="term" value="F:oxidoreductase activity, acting on paired donors, with incorporation or reduction of molecular oxygen"/>
    <property type="evidence" value="ECO:0007669"/>
    <property type="project" value="InterPro"/>
</dbReference>
<dbReference type="Proteomes" id="UP000027222">
    <property type="component" value="Unassembled WGS sequence"/>
</dbReference>
<evidence type="ECO:0000256" key="7">
    <source>
        <dbReference type="ARBA" id="ARBA00023004"/>
    </source>
</evidence>
<keyword evidence="7 9" id="KW-0408">Iron</keyword>
<evidence type="ECO:0000313" key="13">
    <source>
        <dbReference type="Proteomes" id="UP000027222"/>
    </source>
</evidence>
<keyword evidence="13" id="KW-1185">Reference proteome</keyword>
<dbReference type="Gene3D" id="1.10.630.10">
    <property type="entry name" value="Cytochrome P450"/>
    <property type="match status" value="1"/>
</dbReference>
<keyword evidence="11" id="KW-0472">Membrane</keyword>
<dbReference type="EMBL" id="KL142369">
    <property type="protein sequence ID" value="KDR82762.1"/>
    <property type="molecule type" value="Genomic_DNA"/>
</dbReference>
<dbReference type="PROSITE" id="PS00086">
    <property type="entry name" value="CYTOCHROME_P450"/>
    <property type="match status" value="1"/>
</dbReference>
<keyword evidence="6 10" id="KW-0560">Oxidoreductase</keyword>
<dbReference type="HOGENOM" id="CLU_001570_2_3_1"/>
<organism evidence="12 13">
    <name type="scientific">Galerina marginata (strain CBS 339.88)</name>
    <dbReference type="NCBI Taxonomy" id="685588"/>
    <lineage>
        <taxon>Eukaryota</taxon>
        <taxon>Fungi</taxon>
        <taxon>Dikarya</taxon>
        <taxon>Basidiomycota</taxon>
        <taxon>Agaricomycotina</taxon>
        <taxon>Agaricomycetes</taxon>
        <taxon>Agaricomycetidae</taxon>
        <taxon>Agaricales</taxon>
        <taxon>Agaricineae</taxon>
        <taxon>Strophariaceae</taxon>
        <taxon>Galerina</taxon>
    </lineage>
</organism>
<dbReference type="GO" id="GO:0005506">
    <property type="term" value="F:iron ion binding"/>
    <property type="evidence" value="ECO:0007669"/>
    <property type="project" value="InterPro"/>
</dbReference>
<comment type="similarity">
    <text evidence="3 10">Belongs to the cytochrome P450 family.</text>
</comment>
<dbReference type="OrthoDB" id="2789670at2759"/>
<feature type="binding site" description="axial binding residue" evidence="9">
    <location>
        <position position="442"/>
    </location>
    <ligand>
        <name>heme</name>
        <dbReference type="ChEBI" id="CHEBI:30413"/>
    </ligand>
    <ligandPart>
        <name>Fe</name>
        <dbReference type="ChEBI" id="CHEBI:18248"/>
    </ligandPart>
</feature>
<keyword evidence="8 10" id="KW-0503">Monooxygenase</keyword>
<keyword evidence="11" id="KW-1133">Transmembrane helix</keyword>
<comment type="pathway">
    <text evidence="2">Secondary metabolite biosynthesis.</text>
</comment>
<dbReference type="InterPro" id="IPR002401">
    <property type="entry name" value="Cyt_P450_E_grp-I"/>
</dbReference>
<protein>
    <recommendedName>
        <fullName evidence="14">Cytochrome P450</fullName>
    </recommendedName>
</protein>
<accession>A0A067TK99</accession>
<dbReference type="GO" id="GO:0004497">
    <property type="term" value="F:monooxygenase activity"/>
    <property type="evidence" value="ECO:0007669"/>
    <property type="project" value="UniProtKB-KW"/>
</dbReference>
<evidence type="ECO:0000256" key="9">
    <source>
        <dbReference type="PIRSR" id="PIRSR602401-1"/>
    </source>
</evidence>
<keyword evidence="11" id="KW-0812">Transmembrane</keyword>
<evidence type="ECO:0000256" key="3">
    <source>
        <dbReference type="ARBA" id="ARBA00010617"/>
    </source>
</evidence>
<evidence type="ECO:0000256" key="10">
    <source>
        <dbReference type="RuleBase" id="RU000461"/>
    </source>
</evidence>
<sequence length="488" mass="54965">MTSPDLISLPWSLQLLAAILLASGIFALCWSYFQLEAPSLPYPPGPPGKGFLSGNMSDIPTTKSWEIYAEWGKKYGEIVHLRIYSQHMVVLNSFEVAKDLLEKRSSVYSDRPQFSMIKLMNWDFNMGLKPYGDEWRIHRRLLQQSLRPLASLTYRSIQTRKVNDMLYGILTNPEDLSEHYKTFAAATIMSIVYGHDIAPKNDYFVTLSEAAVKRLSEAIFPGARAVNALPILRYLPACFPGAGFKRYGRETSELTHQMQEVPFDFVHKAMAAGNDSNSMVAKLITNQPDETKQAIKEVAATSYAAGADTTVSALGTFFYAMAMFPDVQQKAQHEIDAITGSDRLVNYDDRESLPYVEALFREVLRWRPVLPLGVAHSTTVEDIYRGHYIPKGATVIANIWAISHDPKKFEKPEAFDPDRYFDDKGNLIAEEIYAFGFGRRVCVGRHLAASTVWLAIAATLSTFSIRKKKDAFGNEIPLDGKYTDRLIR</sequence>
<dbReference type="Pfam" id="PF00067">
    <property type="entry name" value="p450"/>
    <property type="match status" value="1"/>
</dbReference>
<name>A0A067TK99_GALM3</name>
<dbReference type="InterPro" id="IPR050364">
    <property type="entry name" value="Cytochrome_P450_fung"/>
</dbReference>
<dbReference type="GO" id="GO:0020037">
    <property type="term" value="F:heme binding"/>
    <property type="evidence" value="ECO:0007669"/>
    <property type="project" value="InterPro"/>
</dbReference>
<comment type="cofactor">
    <cofactor evidence="1 9">
        <name>heme</name>
        <dbReference type="ChEBI" id="CHEBI:30413"/>
    </cofactor>
</comment>
<dbReference type="PANTHER" id="PTHR46300:SF7">
    <property type="entry name" value="P450, PUTATIVE (EUROFUNG)-RELATED"/>
    <property type="match status" value="1"/>
</dbReference>
<evidence type="ECO:0000256" key="6">
    <source>
        <dbReference type="ARBA" id="ARBA00023002"/>
    </source>
</evidence>
<evidence type="ECO:0008006" key="14">
    <source>
        <dbReference type="Google" id="ProtNLM"/>
    </source>
</evidence>
<keyword evidence="4 9" id="KW-0349">Heme</keyword>
<dbReference type="PRINTS" id="PR00463">
    <property type="entry name" value="EP450I"/>
</dbReference>
<dbReference type="InterPro" id="IPR017972">
    <property type="entry name" value="Cyt_P450_CS"/>
</dbReference>
<dbReference type="CDD" id="cd11065">
    <property type="entry name" value="CYP64-like"/>
    <property type="match status" value="1"/>
</dbReference>
<gene>
    <name evidence="12" type="ORF">GALMADRAFT_238276</name>
</gene>
<evidence type="ECO:0000256" key="2">
    <source>
        <dbReference type="ARBA" id="ARBA00005179"/>
    </source>
</evidence>
<evidence type="ECO:0000256" key="5">
    <source>
        <dbReference type="ARBA" id="ARBA00022723"/>
    </source>
</evidence>
<dbReference type="InterPro" id="IPR036396">
    <property type="entry name" value="Cyt_P450_sf"/>
</dbReference>